<reference evidence="2 3" key="1">
    <citation type="submission" date="2019-12" db="EMBL/GenBank/DDBJ databases">
        <title>Genomic-based taxomic classification of the family Erythrobacteraceae.</title>
        <authorList>
            <person name="Xu L."/>
        </authorList>
    </citation>
    <scope>NUCLEOTIDE SEQUENCE [LARGE SCALE GENOMIC DNA]</scope>
    <source>
        <strain evidence="2 3">RC4-10-4</strain>
    </source>
</reference>
<dbReference type="Proteomes" id="UP000460626">
    <property type="component" value="Unassembled WGS sequence"/>
</dbReference>
<dbReference type="OrthoDB" id="7596780at2"/>
<evidence type="ECO:0000256" key="1">
    <source>
        <dbReference type="SAM" id="SignalP"/>
    </source>
</evidence>
<evidence type="ECO:0000313" key="3">
    <source>
        <dbReference type="Proteomes" id="UP000460626"/>
    </source>
</evidence>
<protein>
    <submittedName>
        <fullName evidence="2">Uncharacterized protein</fullName>
    </submittedName>
</protein>
<keyword evidence="3" id="KW-1185">Reference proteome</keyword>
<sequence>MRVDWAATLFIPFERIATMFRNFTISAALCAATAVPALAQTGDPYAACAGLADDAQRLACFDTTYSAQRVVIAEAEARTQEEIATNFGRRDADEAFERDDVSITAEVAEVFFDGSNRSVVRLANGQIWREVSGSSMRGRPREGMEATISRHWSGVYEMRFTGRSGYKRVARIG</sequence>
<feature type="chain" id="PRO_5032290931" evidence="1">
    <location>
        <begin position="40"/>
        <end position="173"/>
    </location>
</feature>
<dbReference type="EMBL" id="WTYH01000001">
    <property type="protein sequence ID" value="MXO92043.1"/>
    <property type="molecule type" value="Genomic_DNA"/>
</dbReference>
<name>A0A844ZVH7_9SPHN</name>
<evidence type="ECO:0000313" key="2">
    <source>
        <dbReference type="EMBL" id="MXO92043.1"/>
    </source>
</evidence>
<dbReference type="RefSeq" id="WP_131451447.1">
    <property type="nucleotide sequence ID" value="NZ_BMJK01000001.1"/>
</dbReference>
<comment type="caution">
    <text evidence="2">The sequence shown here is derived from an EMBL/GenBank/DDBJ whole genome shotgun (WGS) entry which is preliminary data.</text>
</comment>
<dbReference type="AlphaFoldDB" id="A0A844ZVH7"/>
<feature type="signal peptide" evidence="1">
    <location>
        <begin position="1"/>
        <end position="39"/>
    </location>
</feature>
<gene>
    <name evidence="2" type="ORF">GRI62_00290</name>
</gene>
<keyword evidence="1" id="KW-0732">Signal</keyword>
<organism evidence="2 3">
    <name type="scientific">Aurantiacibacter arachoides</name>
    <dbReference type="NCBI Taxonomy" id="1850444"/>
    <lineage>
        <taxon>Bacteria</taxon>
        <taxon>Pseudomonadati</taxon>
        <taxon>Pseudomonadota</taxon>
        <taxon>Alphaproteobacteria</taxon>
        <taxon>Sphingomonadales</taxon>
        <taxon>Erythrobacteraceae</taxon>
        <taxon>Aurantiacibacter</taxon>
    </lineage>
</organism>
<proteinExistence type="predicted"/>
<accession>A0A844ZVH7</accession>